<proteinExistence type="predicted"/>
<sequence length="154" mass="17733">MTTPPFSPFHSSQSIRIQSIFTISHIPVSNEIQPITIMSVPPVDPAVFALKAFTLRVKVRVAPENAPKFLEAFKVVFDEVTSNPECEDFNLYQDAAKPGEFQWVENWNAPVSWLFEQFETPTFKNYLAITEPLFLEPREFSILQKTEVSYFKKN</sequence>
<dbReference type="EMBL" id="JAULSR010000007">
    <property type="protein sequence ID" value="KAK0615307.1"/>
    <property type="molecule type" value="Genomic_DNA"/>
</dbReference>
<dbReference type="Gene3D" id="3.30.70.100">
    <property type="match status" value="1"/>
</dbReference>
<organism evidence="2 3">
    <name type="scientific">Bombardia bombarda</name>
    <dbReference type="NCBI Taxonomy" id="252184"/>
    <lineage>
        <taxon>Eukaryota</taxon>
        <taxon>Fungi</taxon>
        <taxon>Dikarya</taxon>
        <taxon>Ascomycota</taxon>
        <taxon>Pezizomycotina</taxon>
        <taxon>Sordariomycetes</taxon>
        <taxon>Sordariomycetidae</taxon>
        <taxon>Sordariales</taxon>
        <taxon>Lasiosphaeriaceae</taxon>
        <taxon>Bombardia</taxon>
    </lineage>
</organism>
<dbReference type="Pfam" id="PF03992">
    <property type="entry name" value="ABM"/>
    <property type="match status" value="1"/>
</dbReference>
<protein>
    <recommendedName>
        <fullName evidence="1">ABM domain-containing protein</fullName>
    </recommendedName>
</protein>
<name>A0AA40BVR6_9PEZI</name>
<dbReference type="Proteomes" id="UP001174934">
    <property type="component" value="Unassembled WGS sequence"/>
</dbReference>
<feature type="domain" description="ABM" evidence="1">
    <location>
        <begin position="53"/>
        <end position="143"/>
    </location>
</feature>
<evidence type="ECO:0000313" key="3">
    <source>
        <dbReference type="Proteomes" id="UP001174934"/>
    </source>
</evidence>
<dbReference type="SUPFAM" id="SSF54909">
    <property type="entry name" value="Dimeric alpha+beta barrel"/>
    <property type="match status" value="1"/>
</dbReference>
<dbReference type="InterPro" id="IPR007138">
    <property type="entry name" value="ABM_dom"/>
</dbReference>
<gene>
    <name evidence="2" type="ORF">B0T17DRAFT_541595</name>
</gene>
<dbReference type="InterPro" id="IPR011008">
    <property type="entry name" value="Dimeric_a/b-barrel"/>
</dbReference>
<evidence type="ECO:0000259" key="1">
    <source>
        <dbReference type="PROSITE" id="PS51725"/>
    </source>
</evidence>
<accession>A0AA40BVR6</accession>
<evidence type="ECO:0000313" key="2">
    <source>
        <dbReference type="EMBL" id="KAK0615307.1"/>
    </source>
</evidence>
<comment type="caution">
    <text evidence="2">The sequence shown here is derived from an EMBL/GenBank/DDBJ whole genome shotgun (WGS) entry which is preliminary data.</text>
</comment>
<dbReference type="AlphaFoldDB" id="A0AA40BVR6"/>
<reference evidence="2" key="1">
    <citation type="submission" date="2023-06" db="EMBL/GenBank/DDBJ databases">
        <title>Genome-scale phylogeny and comparative genomics of the fungal order Sordariales.</title>
        <authorList>
            <consortium name="Lawrence Berkeley National Laboratory"/>
            <person name="Hensen N."/>
            <person name="Bonometti L."/>
            <person name="Westerberg I."/>
            <person name="Brannstrom I.O."/>
            <person name="Guillou S."/>
            <person name="Cros-Aarteil S."/>
            <person name="Calhoun S."/>
            <person name="Haridas S."/>
            <person name="Kuo A."/>
            <person name="Mondo S."/>
            <person name="Pangilinan J."/>
            <person name="Riley R."/>
            <person name="LaButti K."/>
            <person name="Andreopoulos B."/>
            <person name="Lipzen A."/>
            <person name="Chen C."/>
            <person name="Yanf M."/>
            <person name="Daum C."/>
            <person name="Ng V."/>
            <person name="Clum A."/>
            <person name="Steindorff A."/>
            <person name="Ohm R."/>
            <person name="Martin F."/>
            <person name="Silar P."/>
            <person name="Natvig D."/>
            <person name="Lalanne C."/>
            <person name="Gautier V."/>
            <person name="Ament-velasquez S.L."/>
            <person name="Kruys A."/>
            <person name="Hutchinson M.I."/>
            <person name="Powell A.J."/>
            <person name="Barry K."/>
            <person name="Miller A.N."/>
            <person name="Grigoriev I.V."/>
            <person name="Debuchy R."/>
            <person name="Gladieux P."/>
            <person name="Thoren M.H."/>
            <person name="Johannesson H."/>
        </authorList>
    </citation>
    <scope>NUCLEOTIDE SEQUENCE</scope>
    <source>
        <strain evidence="2">SMH3391-2</strain>
    </source>
</reference>
<keyword evidence="3" id="KW-1185">Reference proteome</keyword>
<dbReference type="PROSITE" id="PS51725">
    <property type="entry name" value="ABM"/>
    <property type="match status" value="1"/>
</dbReference>